<dbReference type="RefSeq" id="WP_012470129.1">
    <property type="nucleotide sequence ID" value="NC_010814.1"/>
</dbReference>
<dbReference type="Proteomes" id="UP000002420">
    <property type="component" value="Chromosome"/>
</dbReference>
<protein>
    <recommendedName>
        <fullName evidence="2">Lcl C-terminal domain-containing protein</fullName>
    </recommendedName>
</protein>
<evidence type="ECO:0000313" key="4">
    <source>
        <dbReference type="Proteomes" id="UP000002420"/>
    </source>
</evidence>
<dbReference type="KEGG" id="glo:Glov_2074"/>
<feature type="chain" id="PRO_5002787556" description="Lcl C-terminal domain-containing protein" evidence="1">
    <location>
        <begin position="29"/>
        <end position="64"/>
    </location>
</feature>
<dbReference type="InterPro" id="IPR011460">
    <property type="entry name" value="Lcl_C"/>
</dbReference>
<reference evidence="3 4" key="1">
    <citation type="submission" date="2008-05" db="EMBL/GenBank/DDBJ databases">
        <title>Complete sequence of chromosome of Geobacter lovleyi SZ.</title>
        <authorList>
            <consortium name="US DOE Joint Genome Institute"/>
            <person name="Lucas S."/>
            <person name="Copeland A."/>
            <person name="Lapidus A."/>
            <person name="Glavina del Rio T."/>
            <person name="Dalin E."/>
            <person name="Tice H."/>
            <person name="Bruce D."/>
            <person name="Goodwin L."/>
            <person name="Pitluck S."/>
            <person name="Chertkov O."/>
            <person name="Meincke L."/>
            <person name="Brettin T."/>
            <person name="Detter J.C."/>
            <person name="Han C."/>
            <person name="Tapia R."/>
            <person name="Kuske C.R."/>
            <person name="Schmutz J."/>
            <person name="Larimer F."/>
            <person name="Land M."/>
            <person name="Hauser L."/>
            <person name="Kyrpides N."/>
            <person name="Mikhailova N."/>
            <person name="Sung Y."/>
            <person name="Fletcher K.E."/>
            <person name="Ritalahti K.M."/>
            <person name="Loeffler F.E."/>
            <person name="Richardson P."/>
        </authorList>
    </citation>
    <scope>NUCLEOTIDE SEQUENCE [LARGE SCALE GENOMIC DNA]</scope>
    <source>
        <strain evidence="4">ATCC BAA-1151 / DSM 17278 / SZ</strain>
    </source>
</reference>
<proteinExistence type="predicted"/>
<feature type="signal peptide" evidence="1">
    <location>
        <begin position="1"/>
        <end position="28"/>
    </location>
</feature>
<gene>
    <name evidence="3" type="ordered locus">Glov_2074</name>
</gene>
<evidence type="ECO:0000256" key="1">
    <source>
        <dbReference type="SAM" id="SignalP"/>
    </source>
</evidence>
<feature type="domain" description="Lcl C-terminal" evidence="2">
    <location>
        <begin position="15"/>
        <end position="59"/>
    </location>
</feature>
<sequence length="64" mass="7074">MIRQRYLLSCAAASQVGGLALWSASPYAGNSNNAWNVNFNNGNVNNNNRNNTNYVRLVRAGQWS</sequence>
<dbReference type="EMBL" id="CP001089">
    <property type="protein sequence ID" value="ACD95790.1"/>
    <property type="molecule type" value="Genomic_DNA"/>
</dbReference>
<organism evidence="3 4">
    <name type="scientific">Trichlorobacter lovleyi (strain ATCC BAA-1151 / DSM 17278 / SZ)</name>
    <name type="common">Geobacter lovleyi</name>
    <dbReference type="NCBI Taxonomy" id="398767"/>
    <lineage>
        <taxon>Bacteria</taxon>
        <taxon>Pseudomonadati</taxon>
        <taxon>Thermodesulfobacteriota</taxon>
        <taxon>Desulfuromonadia</taxon>
        <taxon>Geobacterales</taxon>
        <taxon>Geobacteraceae</taxon>
        <taxon>Trichlorobacter</taxon>
    </lineage>
</organism>
<dbReference type="HOGENOM" id="CLU_2861367_0_0_7"/>
<evidence type="ECO:0000259" key="2">
    <source>
        <dbReference type="Pfam" id="PF07603"/>
    </source>
</evidence>
<name>B3E3H1_TRIL1</name>
<evidence type="ECO:0000313" key="3">
    <source>
        <dbReference type="EMBL" id="ACD95790.1"/>
    </source>
</evidence>
<keyword evidence="4" id="KW-1185">Reference proteome</keyword>
<dbReference type="STRING" id="398767.Glov_2074"/>
<dbReference type="Pfam" id="PF07603">
    <property type="entry name" value="Lcl_C"/>
    <property type="match status" value="1"/>
</dbReference>
<dbReference type="AlphaFoldDB" id="B3E3H1"/>
<keyword evidence="1" id="KW-0732">Signal</keyword>
<accession>B3E3H1</accession>